<evidence type="ECO:0000313" key="8">
    <source>
        <dbReference type="EMBL" id="PTE16632.1"/>
    </source>
</evidence>
<keyword evidence="3" id="KW-1003">Cell membrane</keyword>
<dbReference type="RefSeq" id="WP_107671793.1">
    <property type="nucleotide sequence ID" value="NZ_PZKE01000001.1"/>
</dbReference>
<name>A0A2T4JFE7_FUSBL</name>
<keyword evidence="8" id="KW-0969">Cilium</keyword>
<organism evidence="8 9">
    <name type="scientific">Fuscovulum blasticum DSM 2131</name>
    <dbReference type="NCBI Taxonomy" id="1188250"/>
    <lineage>
        <taxon>Bacteria</taxon>
        <taxon>Pseudomonadati</taxon>
        <taxon>Pseudomonadota</taxon>
        <taxon>Alphaproteobacteria</taxon>
        <taxon>Rhodobacterales</taxon>
        <taxon>Paracoccaceae</taxon>
        <taxon>Pseudogemmobacter</taxon>
    </lineage>
</organism>
<keyword evidence="5 7" id="KW-1133">Transmembrane helix</keyword>
<gene>
    <name evidence="8" type="ORF">C5F44_01920</name>
</gene>
<reference evidence="8 9" key="1">
    <citation type="submission" date="2018-03" db="EMBL/GenBank/DDBJ databases">
        <title>Rhodobacter blasticus.</title>
        <authorList>
            <person name="Meyer T.E."/>
            <person name="Miller S."/>
            <person name="Lodha T."/>
            <person name="Gandham S."/>
            <person name="Chintalapati S."/>
            <person name="Chintalapati V.R."/>
        </authorList>
    </citation>
    <scope>NUCLEOTIDE SEQUENCE [LARGE SCALE GENOMIC DNA]</scope>
    <source>
        <strain evidence="8 9">DSM 2131</strain>
    </source>
</reference>
<comment type="subcellular location">
    <subcellularLocation>
        <location evidence="1">Cell membrane</location>
        <topology evidence="1">Multi-pass membrane protein</topology>
    </subcellularLocation>
</comment>
<keyword evidence="8" id="KW-0282">Flagellum</keyword>
<evidence type="ECO:0000256" key="6">
    <source>
        <dbReference type="ARBA" id="ARBA00023136"/>
    </source>
</evidence>
<feature type="transmembrane region" description="Helical" evidence="7">
    <location>
        <begin position="178"/>
        <end position="198"/>
    </location>
</feature>
<keyword evidence="6 7" id="KW-0472">Membrane</keyword>
<evidence type="ECO:0000313" key="9">
    <source>
        <dbReference type="Proteomes" id="UP000241362"/>
    </source>
</evidence>
<dbReference type="GO" id="GO:0005886">
    <property type="term" value="C:plasma membrane"/>
    <property type="evidence" value="ECO:0007669"/>
    <property type="project" value="UniProtKB-SubCell"/>
</dbReference>
<evidence type="ECO:0000256" key="3">
    <source>
        <dbReference type="ARBA" id="ARBA00022475"/>
    </source>
</evidence>
<evidence type="ECO:0000256" key="2">
    <source>
        <dbReference type="ARBA" id="ARBA00009772"/>
    </source>
</evidence>
<keyword evidence="8" id="KW-0966">Cell projection</keyword>
<sequence length="253" mass="25314">MMDFAAPLAQLLGVAEGLVLQVMLVFVRVGAAVALLPGIGEQAVPQRIKLAVAVALTVIVAPAVPPPGGTGFGALAVEAVAGLILGVGLRLMILALQTAGTIAAQSITLAQMFAGTGPEPQPIVANLFTLAGIALFLGMGGLPRAVELLVLSYDLMPPGHPPDPGALAGWGVARGAQVLALGFSLAAPFVLASLLYNLTLGVMNRAMPQLMVTMIGAPALTLGGLALLALATPALLAVWRGAMAQALATPFAG</sequence>
<keyword evidence="9" id="KW-1185">Reference proteome</keyword>
<dbReference type="Pfam" id="PF01311">
    <property type="entry name" value="Bac_export_1"/>
    <property type="match status" value="1"/>
</dbReference>
<proteinExistence type="inferred from homology"/>
<feature type="transmembrane region" description="Helical" evidence="7">
    <location>
        <begin position="123"/>
        <end position="142"/>
    </location>
</feature>
<dbReference type="GO" id="GO:0006605">
    <property type="term" value="P:protein targeting"/>
    <property type="evidence" value="ECO:0007669"/>
    <property type="project" value="InterPro"/>
</dbReference>
<keyword evidence="4 7" id="KW-0812">Transmembrane</keyword>
<feature type="transmembrane region" description="Helical" evidence="7">
    <location>
        <begin position="71"/>
        <end position="93"/>
    </location>
</feature>
<accession>A0A2T4JFE7</accession>
<dbReference type="AlphaFoldDB" id="A0A2T4JFE7"/>
<dbReference type="Proteomes" id="UP000241362">
    <property type="component" value="Unassembled WGS sequence"/>
</dbReference>
<feature type="transmembrane region" description="Helical" evidence="7">
    <location>
        <begin position="48"/>
        <end position="65"/>
    </location>
</feature>
<dbReference type="InterPro" id="IPR002010">
    <property type="entry name" value="T3SS_IM_R"/>
</dbReference>
<dbReference type="PANTHER" id="PTHR30065">
    <property type="entry name" value="FLAGELLAR BIOSYNTHETIC PROTEIN FLIR"/>
    <property type="match status" value="1"/>
</dbReference>
<comment type="caution">
    <text evidence="8">The sequence shown here is derived from an EMBL/GenBank/DDBJ whole genome shotgun (WGS) entry which is preliminary data.</text>
</comment>
<protein>
    <submittedName>
        <fullName evidence="8">Flagellar biosynthesis protein FliR</fullName>
    </submittedName>
</protein>
<dbReference type="PRINTS" id="PR00953">
    <property type="entry name" value="TYPE3IMRPROT"/>
</dbReference>
<comment type="similarity">
    <text evidence="2">Belongs to the FliR/MopE/SpaR family.</text>
</comment>
<evidence type="ECO:0000256" key="5">
    <source>
        <dbReference type="ARBA" id="ARBA00022989"/>
    </source>
</evidence>
<feature type="transmembrane region" description="Helical" evidence="7">
    <location>
        <begin position="210"/>
        <end position="231"/>
    </location>
</feature>
<evidence type="ECO:0000256" key="7">
    <source>
        <dbReference type="SAM" id="Phobius"/>
    </source>
</evidence>
<feature type="transmembrane region" description="Helical" evidence="7">
    <location>
        <begin position="12"/>
        <end position="36"/>
    </location>
</feature>
<evidence type="ECO:0000256" key="1">
    <source>
        <dbReference type="ARBA" id="ARBA00004651"/>
    </source>
</evidence>
<evidence type="ECO:0000256" key="4">
    <source>
        <dbReference type="ARBA" id="ARBA00022692"/>
    </source>
</evidence>
<dbReference type="EMBL" id="PZKE01000001">
    <property type="protein sequence ID" value="PTE16632.1"/>
    <property type="molecule type" value="Genomic_DNA"/>
</dbReference>
<dbReference type="PANTHER" id="PTHR30065:SF8">
    <property type="entry name" value="FLAGELLAR BIOSYNTHETIC PROTEIN FLIR"/>
    <property type="match status" value="1"/>
</dbReference>